<proteinExistence type="predicted"/>
<evidence type="ECO:0000259" key="2">
    <source>
        <dbReference type="PROSITE" id="PS50003"/>
    </source>
</evidence>
<accession>A0A8H7UUX7</accession>
<feature type="region of interest" description="Disordered" evidence="1">
    <location>
        <begin position="341"/>
        <end position="383"/>
    </location>
</feature>
<organism evidence="3 4">
    <name type="scientific">Mucor plumbeus</name>
    <dbReference type="NCBI Taxonomy" id="97098"/>
    <lineage>
        <taxon>Eukaryota</taxon>
        <taxon>Fungi</taxon>
        <taxon>Fungi incertae sedis</taxon>
        <taxon>Mucoromycota</taxon>
        <taxon>Mucoromycotina</taxon>
        <taxon>Mucoromycetes</taxon>
        <taxon>Mucorales</taxon>
        <taxon>Mucorineae</taxon>
        <taxon>Mucoraceae</taxon>
        <taxon>Mucor</taxon>
    </lineage>
</organism>
<dbReference type="AlphaFoldDB" id="A0A8H7UUX7"/>
<dbReference type="Proteomes" id="UP000650833">
    <property type="component" value="Unassembled WGS sequence"/>
</dbReference>
<name>A0A8H7UUX7_9FUNG</name>
<dbReference type="InterPro" id="IPR011993">
    <property type="entry name" value="PH-like_dom_sf"/>
</dbReference>
<feature type="compositionally biased region" description="Low complexity" evidence="1">
    <location>
        <begin position="354"/>
        <end position="367"/>
    </location>
</feature>
<dbReference type="PROSITE" id="PS50003">
    <property type="entry name" value="PH_DOMAIN"/>
    <property type="match status" value="1"/>
</dbReference>
<protein>
    <recommendedName>
        <fullName evidence="2">PH domain-containing protein</fullName>
    </recommendedName>
</protein>
<evidence type="ECO:0000313" key="4">
    <source>
        <dbReference type="Proteomes" id="UP000650833"/>
    </source>
</evidence>
<comment type="caution">
    <text evidence="3">The sequence shown here is derived from an EMBL/GenBank/DDBJ whole genome shotgun (WGS) entry which is preliminary data.</text>
</comment>
<evidence type="ECO:0000313" key="3">
    <source>
        <dbReference type="EMBL" id="KAG2195007.1"/>
    </source>
</evidence>
<feature type="compositionally biased region" description="Polar residues" evidence="1">
    <location>
        <begin position="368"/>
        <end position="377"/>
    </location>
</feature>
<dbReference type="SUPFAM" id="SSF50729">
    <property type="entry name" value="PH domain-like"/>
    <property type="match status" value="1"/>
</dbReference>
<feature type="domain" description="PH" evidence="2">
    <location>
        <begin position="16"/>
        <end position="206"/>
    </location>
</feature>
<dbReference type="Gene3D" id="2.30.29.30">
    <property type="entry name" value="Pleckstrin-homology domain (PH domain)/Phosphotyrosine-binding domain (PTB)"/>
    <property type="match status" value="1"/>
</dbReference>
<dbReference type="OrthoDB" id="2412252at2759"/>
<gene>
    <name evidence="3" type="ORF">INT46_009765</name>
</gene>
<feature type="compositionally biased region" description="Polar residues" evidence="1">
    <location>
        <begin position="341"/>
        <end position="352"/>
    </location>
</feature>
<dbReference type="EMBL" id="JAEPRC010000549">
    <property type="protein sequence ID" value="KAG2195007.1"/>
    <property type="molecule type" value="Genomic_DNA"/>
</dbReference>
<sequence>MASSIISDNKELPIAARIFEGHLYIKDDKTKKWLWRLFRFDGTSLTCLSSKKNKLPPHTILDNPFNNNNSLSHHRPVSSLTHSVSTHPYTSPILATPKHKADRIHAGSCSIMESTSDQFSNKNSQPISASYYQLPKWTIDMINVSSISLLKPKQTKTKAFKYSLAIPVSKSKSFTIRTYDGTYYILKASKQHDLERWIFVLANMWKFAQAARQMYTDSIVPQLNHNTILAAIDSGSTNNLVSIHSTNDQMTSPVQVIQEQHQSPMKALRTSHVGQQLPQQSNHHHDAMLSNEKALWIEQWVKSLAELETQTPESYCDVMDIVSNEPHVNLQYYQQQLVRPSPQITDDSQPLRPQQISKRSSSKQSQITNSNAASSARSKPKKFPTQYNSDYMNYFQDANTVYTDETNKSKKNTKQSLKYHNSIRARPIRSHTTGHDIPTFFSAAILEHTPQSLEHGRSPLDLVECKYSQDRLLPSPPATPALENDEDICLADVRKSLQCMDINKMQVKQGAQDETMAKRRSANLMVNAQRSEYDNTRNWYRNSWAPSISSKNRNSHLFSTTAFT</sequence>
<evidence type="ECO:0000256" key="1">
    <source>
        <dbReference type="SAM" id="MobiDB-lite"/>
    </source>
</evidence>
<reference evidence="3" key="1">
    <citation type="submission" date="2020-12" db="EMBL/GenBank/DDBJ databases">
        <title>Metabolic potential, ecology and presence of endohyphal bacteria is reflected in genomic diversity of Mucoromycotina.</title>
        <authorList>
            <person name="Muszewska A."/>
            <person name="Okrasinska A."/>
            <person name="Steczkiewicz K."/>
            <person name="Drgas O."/>
            <person name="Orlowska M."/>
            <person name="Perlinska-Lenart U."/>
            <person name="Aleksandrzak-Piekarczyk T."/>
            <person name="Szatraj K."/>
            <person name="Zielenkiewicz U."/>
            <person name="Pilsyk S."/>
            <person name="Malc E."/>
            <person name="Mieczkowski P."/>
            <person name="Kruszewska J.S."/>
            <person name="Biernat P."/>
            <person name="Pawlowska J."/>
        </authorList>
    </citation>
    <scope>NUCLEOTIDE SEQUENCE</scope>
    <source>
        <strain evidence="3">CBS 226.32</strain>
    </source>
</reference>
<dbReference type="InterPro" id="IPR001849">
    <property type="entry name" value="PH_domain"/>
</dbReference>
<keyword evidence="4" id="KW-1185">Reference proteome</keyword>